<keyword evidence="9" id="KW-1185">Reference proteome</keyword>
<dbReference type="InterPro" id="IPR006509">
    <property type="entry name" value="RBM39_SF"/>
</dbReference>
<evidence type="ECO:0000256" key="3">
    <source>
        <dbReference type="ARBA" id="ARBA00022884"/>
    </source>
</evidence>
<feature type="domain" description="RRM" evidence="7">
    <location>
        <begin position="317"/>
        <end position="395"/>
    </location>
</feature>
<keyword evidence="3 4" id="KW-0694">RNA-binding</keyword>
<proteinExistence type="predicted"/>
<dbReference type="SMART" id="SM00361">
    <property type="entry name" value="RRM_1"/>
    <property type="match status" value="1"/>
</dbReference>
<dbReference type="InterPro" id="IPR035979">
    <property type="entry name" value="RBD_domain_sf"/>
</dbReference>
<evidence type="ECO:0000256" key="2">
    <source>
        <dbReference type="ARBA" id="ARBA00022737"/>
    </source>
</evidence>
<comment type="caution">
    <text evidence="8">The sequence shown here is derived from an EMBL/GenBank/DDBJ whole genome shotgun (WGS) entry which is preliminary data.</text>
</comment>
<keyword evidence="2" id="KW-0677">Repeat</keyword>
<dbReference type="CDD" id="cd12285">
    <property type="entry name" value="RRM3_RBM39_like"/>
    <property type="match status" value="1"/>
</dbReference>
<dbReference type="GO" id="GO:0005634">
    <property type="term" value="C:nucleus"/>
    <property type="evidence" value="ECO:0007669"/>
    <property type="project" value="InterPro"/>
</dbReference>
<protein>
    <recommendedName>
        <fullName evidence="7">RRM domain-containing protein</fullName>
    </recommendedName>
</protein>
<dbReference type="CDD" id="cd12283">
    <property type="entry name" value="RRM1_RBM39_like"/>
    <property type="match status" value="1"/>
</dbReference>
<name>A0AAD5ULP6_9FUNG</name>
<accession>A0AAD5ULP6</accession>
<dbReference type="InterPro" id="IPR032675">
    <property type="entry name" value="LRR_dom_sf"/>
</dbReference>
<dbReference type="Pfam" id="PF15519">
    <property type="entry name" value="RBM39linker"/>
    <property type="match status" value="1"/>
</dbReference>
<gene>
    <name evidence="8" type="ORF">HK103_005412</name>
</gene>
<dbReference type="NCBIfam" id="TIGR01622">
    <property type="entry name" value="SF-CC1"/>
    <property type="match status" value="1"/>
</dbReference>
<evidence type="ECO:0000256" key="1">
    <source>
        <dbReference type="ARBA" id="ARBA00022553"/>
    </source>
</evidence>
<organism evidence="8 9">
    <name type="scientific">Boothiomyces macroporosus</name>
    <dbReference type="NCBI Taxonomy" id="261099"/>
    <lineage>
        <taxon>Eukaryota</taxon>
        <taxon>Fungi</taxon>
        <taxon>Fungi incertae sedis</taxon>
        <taxon>Chytridiomycota</taxon>
        <taxon>Chytridiomycota incertae sedis</taxon>
        <taxon>Chytridiomycetes</taxon>
        <taxon>Rhizophydiales</taxon>
        <taxon>Terramycetaceae</taxon>
        <taxon>Boothiomyces</taxon>
    </lineage>
</organism>
<feature type="domain" description="RRM" evidence="7">
    <location>
        <begin position="448"/>
        <end position="522"/>
    </location>
</feature>
<dbReference type="GO" id="GO:0003723">
    <property type="term" value="F:RNA binding"/>
    <property type="evidence" value="ECO:0007669"/>
    <property type="project" value="UniProtKB-UniRule"/>
</dbReference>
<feature type="region of interest" description="Disordered" evidence="6">
    <location>
        <begin position="702"/>
        <end position="739"/>
    </location>
</feature>
<feature type="coiled-coil region" evidence="5">
    <location>
        <begin position="790"/>
        <end position="839"/>
    </location>
</feature>
<dbReference type="PROSITE" id="PS50102">
    <property type="entry name" value="RRM"/>
    <property type="match status" value="3"/>
</dbReference>
<keyword evidence="5" id="KW-0175">Coiled coil</keyword>
<evidence type="ECO:0000256" key="4">
    <source>
        <dbReference type="PROSITE-ProRule" id="PRU00176"/>
    </source>
</evidence>
<dbReference type="Proteomes" id="UP001210925">
    <property type="component" value="Unassembled WGS sequence"/>
</dbReference>
<feature type="domain" description="RRM" evidence="7">
    <location>
        <begin position="213"/>
        <end position="290"/>
    </location>
</feature>
<dbReference type="InterPro" id="IPR000504">
    <property type="entry name" value="RRM_dom"/>
</dbReference>
<dbReference type="SMART" id="SM00360">
    <property type="entry name" value="RRM"/>
    <property type="match status" value="3"/>
</dbReference>
<feature type="compositionally biased region" description="Basic and acidic residues" evidence="6">
    <location>
        <begin position="75"/>
        <end position="190"/>
    </location>
</feature>
<evidence type="ECO:0000259" key="7">
    <source>
        <dbReference type="PROSITE" id="PS50102"/>
    </source>
</evidence>
<dbReference type="Gene3D" id="3.30.70.330">
    <property type="match status" value="3"/>
</dbReference>
<evidence type="ECO:0000313" key="8">
    <source>
        <dbReference type="EMBL" id="KAJ3261574.1"/>
    </source>
</evidence>
<sequence length="903" mass="106127">MDVDIEALLEAPFQKQESKDSMKPMLVEEDSTTQTTPEKHVTEESHFYSEEQIDPKYEKERRRERRHRSRRSRSRSRERSHYYDYEPHSGSRERREERYRSERDYRERDYKIEREYRDEREYRSSRRSPRYERDDRKRERSYERDERRRELSYDRDRRKERSYERDDRRRERSYDRDERRSRRSSRDRSPRPLTPVREPTPPLIVDPVERDRRTVFCMQLAARLTSRELGEFLRPCGRIREAKIVMDKITRRSKGVAYVEFYDESSVPKAISMTGERLLGIPIIIQASESEKNKIEDHNGNVIHIPIERPPPQIVTNTLYVGSLHPNATEVDLRNAFERYGTVDKINLHYDAETGKSKGFAFIHYRSTSDARYALNRMNHAEILGKPIKVGPIEDKQLSKKNLDENDHNVSLNSLSRVELMAKLARDDVRTISTHKPVSRSGSDIQTCFIVLKNMFDPAKETDPNWDKEIEKEVKSECTKYGKIRHIAVDPKSNGHIYIKFDSVDSARAAIKAINGRYFDGKTELNLSGCNLGEKGAFIIAAFLKSLAVRRQADKWAYSLRHSEEIVQNLPSKEAPCPLKRLILCCNNFGDKGCVPIFELLFEEVGLKGLDLQSNNLTEKSGVFAYEMMRNNTEIILVDLRNNKISDGTLNMIHGRLEINLAANGNQDHLLWLDPKNPMKSSYYPERVKSRTLMHTKSSIKKYKPVQKEKRIPTRNTQKPAIDKNKPSIPQKNKKATTPIKQEKVKEIPKYCKSPKPKLVDFSKVQSVLDLYYPPQTESEALQETIDYELEYLESLYKHIEQKNKQELEKDPKYKINLLERENQELKQRIEKLEDLLISSKYPPQKQEPPIETTDPLQRNTQIIQEKKDPDPKHNNVNDNDLINILESSIASFHKILDVWERD</sequence>
<evidence type="ECO:0000256" key="5">
    <source>
        <dbReference type="SAM" id="Coils"/>
    </source>
</evidence>
<reference evidence="8" key="1">
    <citation type="submission" date="2020-05" db="EMBL/GenBank/DDBJ databases">
        <title>Phylogenomic resolution of chytrid fungi.</title>
        <authorList>
            <person name="Stajich J.E."/>
            <person name="Amses K."/>
            <person name="Simmons R."/>
            <person name="Seto K."/>
            <person name="Myers J."/>
            <person name="Bonds A."/>
            <person name="Quandt C.A."/>
            <person name="Barry K."/>
            <person name="Liu P."/>
            <person name="Grigoriev I."/>
            <person name="Longcore J.E."/>
            <person name="James T.Y."/>
        </authorList>
    </citation>
    <scope>NUCLEOTIDE SEQUENCE</scope>
    <source>
        <strain evidence="8">PLAUS21</strain>
    </source>
</reference>
<keyword evidence="1" id="KW-0597">Phosphoprotein</keyword>
<dbReference type="InterPro" id="IPR029123">
    <property type="entry name" value="RBM39_linker"/>
</dbReference>
<evidence type="ECO:0000313" key="9">
    <source>
        <dbReference type="Proteomes" id="UP001210925"/>
    </source>
</evidence>
<feature type="compositionally biased region" description="Basic residues" evidence="6">
    <location>
        <begin position="62"/>
        <end position="74"/>
    </location>
</feature>
<dbReference type="SUPFAM" id="SSF52047">
    <property type="entry name" value="RNI-like"/>
    <property type="match status" value="1"/>
</dbReference>
<feature type="region of interest" description="Disordered" evidence="6">
    <location>
        <begin position="1"/>
        <end position="204"/>
    </location>
</feature>
<dbReference type="GO" id="GO:0006397">
    <property type="term" value="P:mRNA processing"/>
    <property type="evidence" value="ECO:0007669"/>
    <property type="project" value="InterPro"/>
</dbReference>
<dbReference type="InterPro" id="IPR012677">
    <property type="entry name" value="Nucleotide-bd_a/b_plait_sf"/>
</dbReference>
<dbReference type="InterPro" id="IPR003954">
    <property type="entry name" value="RRM_euk-type"/>
</dbReference>
<dbReference type="Pfam" id="PF00076">
    <property type="entry name" value="RRM_1"/>
    <property type="match status" value="3"/>
</dbReference>
<dbReference type="SUPFAM" id="SSF54928">
    <property type="entry name" value="RNA-binding domain, RBD"/>
    <property type="match status" value="2"/>
</dbReference>
<dbReference type="Gene3D" id="3.80.10.10">
    <property type="entry name" value="Ribonuclease Inhibitor"/>
    <property type="match status" value="1"/>
</dbReference>
<dbReference type="EMBL" id="JADGKB010000005">
    <property type="protein sequence ID" value="KAJ3261574.1"/>
    <property type="molecule type" value="Genomic_DNA"/>
</dbReference>
<dbReference type="AlphaFoldDB" id="A0AAD5ULP6"/>
<feature type="compositionally biased region" description="Basic and acidic residues" evidence="6">
    <location>
        <begin position="37"/>
        <end position="61"/>
    </location>
</feature>
<dbReference type="PANTHER" id="PTHR48036">
    <property type="entry name" value="SPLICING FACTOR (PAD-1), PUTATIVE (AFU_ORTHOLOGUE AFUA_1G15810)-RELATED"/>
    <property type="match status" value="1"/>
</dbReference>
<evidence type="ECO:0000256" key="6">
    <source>
        <dbReference type="SAM" id="MobiDB-lite"/>
    </source>
</evidence>